<evidence type="ECO:0000313" key="2">
    <source>
        <dbReference type="EMBL" id="MBM7810710.1"/>
    </source>
</evidence>
<feature type="compositionally biased region" description="Basic residues" evidence="1">
    <location>
        <begin position="25"/>
        <end position="35"/>
    </location>
</feature>
<keyword evidence="5" id="KW-1185">Reference proteome</keyword>
<accession>A0A8T8I1X1</accession>
<evidence type="ECO:0000313" key="5">
    <source>
        <dbReference type="Proteomes" id="UP001195724"/>
    </source>
</evidence>
<reference evidence="2 5" key="1">
    <citation type="submission" date="2021-01" db="EMBL/GenBank/DDBJ databases">
        <title>Sequencing the genomes of 1000 actinobacteria strains.</title>
        <authorList>
            <person name="Klenk H.-P."/>
        </authorList>
    </citation>
    <scope>NUCLEOTIDE SEQUENCE [LARGE SCALE GENOMIC DNA]</scope>
    <source>
        <strain evidence="2 5">DSM 44581</strain>
    </source>
</reference>
<dbReference type="Proteomes" id="UP000671828">
    <property type="component" value="Chromosome"/>
</dbReference>
<organism evidence="3 4">
    <name type="scientific">Saccharothrix algeriensis</name>
    <dbReference type="NCBI Taxonomy" id="173560"/>
    <lineage>
        <taxon>Bacteria</taxon>
        <taxon>Bacillati</taxon>
        <taxon>Actinomycetota</taxon>
        <taxon>Actinomycetes</taxon>
        <taxon>Pseudonocardiales</taxon>
        <taxon>Pseudonocardiaceae</taxon>
        <taxon>Saccharothrix</taxon>
    </lineage>
</organism>
<name>A0A8T8I1X1_9PSEU</name>
<sequence>MTDQKNVPGDDELPEPEAGVVPNRRDRRGHARKNGGVHVPPGRPHQADFVGRRVFRRTGG</sequence>
<dbReference type="EMBL" id="CP072788">
    <property type="protein sequence ID" value="QTR04776.1"/>
    <property type="molecule type" value="Genomic_DNA"/>
</dbReference>
<dbReference type="AlphaFoldDB" id="A0A8T8I1X1"/>
<gene>
    <name evidence="3" type="ORF">J7S33_08190</name>
    <name evidence="2" type="ORF">JOE68_001575</name>
</gene>
<proteinExistence type="predicted"/>
<dbReference type="Proteomes" id="UP001195724">
    <property type="component" value="Unassembled WGS sequence"/>
</dbReference>
<reference evidence="3" key="2">
    <citation type="submission" date="2021-04" db="EMBL/GenBank/DDBJ databases">
        <title>Saccharothrix algeriensis WGS.</title>
        <authorList>
            <person name="Stuskova K."/>
            <person name="Hakalova E."/>
            <person name="Tebbal A.B."/>
            <person name="Eichmeier A."/>
        </authorList>
    </citation>
    <scope>NUCLEOTIDE SEQUENCE</scope>
    <source>
        <strain evidence="3">NRRL B-24137</strain>
    </source>
</reference>
<evidence type="ECO:0000313" key="4">
    <source>
        <dbReference type="Proteomes" id="UP000671828"/>
    </source>
</evidence>
<dbReference type="EMBL" id="JAFBCL010000001">
    <property type="protein sequence ID" value="MBM7810710.1"/>
    <property type="molecule type" value="Genomic_DNA"/>
</dbReference>
<feature type="region of interest" description="Disordered" evidence="1">
    <location>
        <begin position="1"/>
        <end position="60"/>
    </location>
</feature>
<evidence type="ECO:0000313" key="3">
    <source>
        <dbReference type="EMBL" id="QTR04776.1"/>
    </source>
</evidence>
<dbReference type="RefSeq" id="WP_204841646.1">
    <property type="nucleotide sequence ID" value="NZ_JAFBCL010000001.1"/>
</dbReference>
<evidence type="ECO:0000256" key="1">
    <source>
        <dbReference type="SAM" id="MobiDB-lite"/>
    </source>
</evidence>
<protein>
    <submittedName>
        <fullName evidence="3">Uncharacterized protein</fullName>
    </submittedName>
</protein>